<dbReference type="CDD" id="cd00609">
    <property type="entry name" value="AAT_like"/>
    <property type="match status" value="1"/>
</dbReference>
<dbReference type="AlphaFoldDB" id="A0A2G8JIJ6"/>
<dbReference type="GO" id="GO:0030170">
    <property type="term" value="F:pyridoxal phosphate binding"/>
    <property type="evidence" value="ECO:0007669"/>
    <property type="project" value="InterPro"/>
</dbReference>
<dbReference type="GO" id="GO:0008483">
    <property type="term" value="F:transaminase activity"/>
    <property type="evidence" value="ECO:0007669"/>
    <property type="project" value="UniProtKB-KW"/>
</dbReference>
<dbReference type="InterPro" id="IPR050596">
    <property type="entry name" value="AspAT/PAT-like"/>
</dbReference>
<keyword evidence="8" id="KW-1185">Reference proteome</keyword>
<dbReference type="OrthoDB" id="7042322at2759"/>
<dbReference type="SUPFAM" id="SSF53383">
    <property type="entry name" value="PLP-dependent transferases"/>
    <property type="match status" value="1"/>
</dbReference>
<evidence type="ECO:0000256" key="3">
    <source>
        <dbReference type="ARBA" id="ARBA00022576"/>
    </source>
</evidence>
<dbReference type="InterPro" id="IPR004838">
    <property type="entry name" value="NHTrfase_class1_PyrdxlP-BS"/>
</dbReference>
<dbReference type="PROSITE" id="PS00105">
    <property type="entry name" value="AA_TRANSFER_CLASS_1"/>
    <property type="match status" value="1"/>
</dbReference>
<dbReference type="Gene3D" id="3.40.640.10">
    <property type="entry name" value="Type I PLP-dependent aspartate aminotransferase-like (Major domain)"/>
    <property type="match status" value="1"/>
</dbReference>
<dbReference type="PANTHER" id="PTHR46383">
    <property type="entry name" value="ASPARTATE AMINOTRANSFERASE"/>
    <property type="match status" value="1"/>
</dbReference>
<comment type="caution">
    <text evidence="7">The sequence shown here is derived from an EMBL/GenBank/DDBJ whole genome shotgun (WGS) entry which is preliminary data.</text>
</comment>
<organism evidence="7 8">
    <name type="scientific">Stichopus japonicus</name>
    <name type="common">Sea cucumber</name>
    <dbReference type="NCBI Taxonomy" id="307972"/>
    <lineage>
        <taxon>Eukaryota</taxon>
        <taxon>Metazoa</taxon>
        <taxon>Echinodermata</taxon>
        <taxon>Eleutherozoa</taxon>
        <taxon>Echinozoa</taxon>
        <taxon>Holothuroidea</taxon>
        <taxon>Aspidochirotacea</taxon>
        <taxon>Aspidochirotida</taxon>
        <taxon>Stichopodidae</taxon>
        <taxon>Apostichopus</taxon>
    </lineage>
</organism>
<dbReference type="PANTHER" id="PTHR46383:SF1">
    <property type="entry name" value="ASPARTATE AMINOTRANSFERASE"/>
    <property type="match status" value="1"/>
</dbReference>
<dbReference type="STRING" id="307972.A0A2G8JIJ6"/>
<dbReference type="InterPro" id="IPR004839">
    <property type="entry name" value="Aminotransferase_I/II_large"/>
</dbReference>
<feature type="domain" description="Aminotransferase class I/classII large" evidence="6">
    <location>
        <begin position="3"/>
        <end position="190"/>
    </location>
</feature>
<keyword evidence="4" id="KW-0808">Transferase</keyword>
<protein>
    <submittedName>
        <fullName evidence="7">Putative kynurenine--oxoglutarate transaminase 1-like</fullName>
    </submittedName>
</protein>
<gene>
    <name evidence="7" type="ORF">BSL78_27602</name>
</gene>
<evidence type="ECO:0000313" key="8">
    <source>
        <dbReference type="Proteomes" id="UP000230750"/>
    </source>
</evidence>
<dbReference type="Proteomes" id="UP000230750">
    <property type="component" value="Unassembled WGS sequence"/>
</dbReference>
<name>A0A2G8JIJ6_STIJA</name>
<dbReference type="Pfam" id="PF00155">
    <property type="entry name" value="Aminotran_1_2"/>
    <property type="match status" value="1"/>
</dbReference>
<evidence type="ECO:0000313" key="7">
    <source>
        <dbReference type="EMBL" id="PIK35574.1"/>
    </source>
</evidence>
<comment type="similarity">
    <text evidence="2">Belongs to the class-I pyridoxal-phosphate-dependent aminotransferase family.</text>
</comment>
<accession>A0A2G8JIJ6</accession>
<feature type="non-terminal residue" evidence="7">
    <location>
        <position position="1"/>
    </location>
</feature>
<evidence type="ECO:0000256" key="1">
    <source>
        <dbReference type="ARBA" id="ARBA00001933"/>
    </source>
</evidence>
<comment type="cofactor">
    <cofactor evidence="1">
        <name>pyridoxal 5'-phosphate</name>
        <dbReference type="ChEBI" id="CHEBI:597326"/>
    </cofactor>
</comment>
<keyword evidence="3" id="KW-0032">Aminotransferase</keyword>
<dbReference type="InterPro" id="IPR015421">
    <property type="entry name" value="PyrdxlP-dep_Trfase_major"/>
</dbReference>
<dbReference type="GO" id="GO:0006520">
    <property type="term" value="P:amino acid metabolic process"/>
    <property type="evidence" value="ECO:0007669"/>
    <property type="project" value="InterPro"/>
</dbReference>
<evidence type="ECO:0000256" key="2">
    <source>
        <dbReference type="ARBA" id="ARBA00007441"/>
    </source>
</evidence>
<dbReference type="InterPro" id="IPR015424">
    <property type="entry name" value="PyrdxlP-dep_Trfase"/>
</dbReference>
<evidence type="ECO:0000259" key="6">
    <source>
        <dbReference type="Pfam" id="PF00155"/>
    </source>
</evidence>
<sequence length="244" mass="27217">SAFREHNILVLADEIYAGLHFENSHKSLAKFYPEGTIISSGISKWASAGGWRLGFHMYPNELAMLRKTVASTASQTYSCAPAPIQYAAVWMYSNDTETREYMAHTQRILAAVASYCHRKLVATGVRAVAPTAGFYMFPDFEIIRDALKSKGIETCLQMCDHLLNEEGIALMSGGPAFLRPETELTVRLCFIDFDGAKALEESTRMGLNRPLDDKFVAQHCSSMYTAINKLAKWVEDTKNLIITN</sequence>
<reference evidence="7 8" key="1">
    <citation type="journal article" date="2017" name="PLoS Biol.">
        <title>The sea cucumber genome provides insights into morphological evolution and visceral regeneration.</title>
        <authorList>
            <person name="Zhang X."/>
            <person name="Sun L."/>
            <person name="Yuan J."/>
            <person name="Sun Y."/>
            <person name="Gao Y."/>
            <person name="Zhang L."/>
            <person name="Li S."/>
            <person name="Dai H."/>
            <person name="Hamel J.F."/>
            <person name="Liu C."/>
            <person name="Yu Y."/>
            <person name="Liu S."/>
            <person name="Lin W."/>
            <person name="Guo K."/>
            <person name="Jin S."/>
            <person name="Xu P."/>
            <person name="Storey K.B."/>
            <person name="Huan P."/>
            <person name="Zhang T."/>
            <person name="Zhou Y."/>
            <person name="Zhang J."/>
            <person name="Lin C."/>
            <person name="Li X."/>
            <person name="Xing L."/>
            <person name="Huo D."/>
            <person name="Sun M."/>
            <person name="Wang L."/>
            <person name="Mercier A."/>
            <person name="Li F."/>
            <person name="Yang H."/>
            <person name="Xiang J."/>
        </authorList>
    </citation>
    <scope>NUCLEOTIDE SEQUENCE [LARGE SCALE GENOMIC DNA]</scope>
    <source>
        <strain evidence="7">Shaxun</strain>
        <tissue evidence="7">Muscle</tissue>
    </source>
</reference>
<evidence type="ECO:0000256" key="4">
    <source>
        <dbReference type="ARBA" id="ARBA00022679"/>
    </source>
</evidence>
<dbReference type="InterPro" id="IPR015422">
    <property type="entry name" value="PyrdxlP-dep_Trfase_small"/>
</dbReference>
<dbReference type="EMBL" id="MRZV01001869">
    <property type="protein sequence ID" value="PIK35574.1"/>
    <property type="molecule type" value="Genomic_DNA"/>
</dbReference>
<proteinExistence type="inferred from homology"/>
<keyword evidence="5" id="KW-0663">Pyridoxal phosphate</keyword>
<dbReference type="Gene3D" id="3.90.1150.10">
    <property type="entry name" value="Aspartate Aminotransferase, domain 1"/>
    <property type="match status" value="1"/>
</dbReference>
<evidence type="ECO:0000256" key="5">
    <source>
        <dbReference type="ARBA" id="ARBA00022898"/>
    </source>
</evidence>